<organism evidence="2 3">
    <name type="scientific">Porites evermanni</name>
    <dbReference type="NCBI Taxonomy" id="104178"/>
    <lineage>
        <taxon>Eukaryota</taxon>
        <taxon>Metazoa</taxon>
        <taxon>Cnidaria</taxon>
        <taxon>Anthozoa</taxon>
        <taxon>Hexacorallia</taxon>
        <taxon>Scleractinia</taxon>
        <taxon>Fungiina</taxon>
        <taxon>Poritidae</taxon>
        <taxon>Porites</taxon>
    </lineage>
</organism>
<keyword evidence="3" id="KW-1185">Reference proteome</keyword>
<reference evidence="2 3" key="1">
    <citation type="submission" date="2022-05" db="EMBL/GenBank/DDBJ databases">
        <authorList>
            <consortium name="Genoscope - CEA"/>
            <person name="William W."/>
        </authorList>
    </citation>
    <scope>NUCLEOTIDE SEQUENCE [LARGE SCALE GENOMIC DNA]</scope>
</reference>
<feature type="region of interest" description="Disordered" evidence="1">
    <location>
        <begin position="141"/>
        <end position="161"/>
    </location>
</feature>
<name>A0ABN8SJ50_9CNID</name>
<evidence type="ECO:0000313" key="2">
    <source>
        <dbReference type="EMBL" id="CAH3189783.1"/>
    </source>
</evidence>
<feature type="non-terminal residue" evidence="2">
    <location>
        <position position="1"/>
    </location>
</feature>
<dbReference type="Proteomes" id="UP001159427">
    <property type="component" value="Unassembled WGS sequence"/>
</dbReference>
<accession>A0ABN8SJ50</accession>
<gene>
    <name evidence="2" type="ORF">PEVE_00019724</name>
</gene>
<protein>
    <submittedName>
        <fullName evidence="2">Uncharacterized protein</fullName>
    </submittedName>
</protein>
<dbReference type="EMBL" id="CALNXI010002659">
    <property type="protein sequence ID" value="CAH3189783.1"/>
    <property type="molecule type" value="Genomic_DNA"/>
</dbReference>
<sequence length="327" mass="37837">DGNQSCARRAFLGENRRAIVNEKEKMTHILTNPGYPNSLRFRSKSVDVLREHEKRKEGLPKTEFDKIRSLSRQSWKDTWQDPGNPLPRVKSNHFVTTYSTTHNYRALRELTPCRPTSPTRRNNPHPTRSFLRLQLREAKGFPKAKEKPGQDPYDVGYKPDEPNHAQQTMYYTLWEMKDMQKRGTDEALKAVMNPKAIPATQAWVKNASLKDKNIVTNMLNEACDSAEMEKTVSTTFKPDVVPAVNRWLKKAGNEEQQAVMRLIRTLASDPVHEGTIDPHYTGQQNPDRYILGTYRLRQPDTKGLHIKVQNRFPKKSHFRAHPAWLQT</sequence>
<evidence type="ECO:0000256" key="1">
    <source>
        <dbReference type="SAM" id="MobiDB-lite"/>
    </source>
</evidence>
<comment type="caution">
    <text evidence="2">The sequence shown here is derived from an EMBL/GenBank/DDBJ whole genome shotgun (WGS) entry which is preliminary data.</text>
</comment>
<evidence type="ECO:0000313" key="3">
    <source>
        <dbReference type="Proteomes" id="UP001159427"/>
    </source>
</evidence>
<proteinExistence type="predicted"/>